<proteinExistence type="predicted"/>
<feature type="domain" description="Nucleolar GTP-binding protein 1 Rossman-fold" evidence="1">
    <location>
        <begin position="1"/>
        <end position="39"/>
    </location>
</feature>
<organism evidence="2 3">
    <name type="scientific">Natrialba chahannaoensis JCM 10990</name>
    <dbReference type="NCBI Taxonomy" id="1227492"/>
    <lineage>
        <taxon>Archaea</taxon>
        <taxon>Methanobacteriati</taxon>
        <taxon>Methanobacteriota</taxon>
        <taxon>Stenosarchaea group</taxon>
        <taxon>Halobacteria</taxon>
        <taxon>Halobacteriales</taxon>
        <taxon>Natrialbaceae</taxon>
        <taxon>Natrialba</taxon>
    </lineage>
</organism>
<gene>
    <name evidence="2" type="ORF">C482_05811</name>
</gene>
<dbReference type="InterPro" id="IPR027417">
    <property type="entry name" value="P-loop_NTPase"/>
</dbReference>
<dbReference type="Pfam" id="PF06858">
    <property type="entry name" value="NOG1"/>
    <property type="match status" value="1"/>
</dbReference>
<dbReference type="AlphaFoldDB" id="M0AU70"/>
<evidence type="ECO:0000313" key="3">
    <source>
        <dbReference type="Proteomes" id="UP000011693"/>
    </source>
</evidence>
<sequence length="87" mass="9534">MVDPSAECGYPLASQLELRDSIAAQFETVPVLTIANKVDRAEAWDESLLDELNADYEMSVETGENVETVLEAAVEAIDFEPELPFDG</sequence>
<dbReference type="PATRIC" id="fig|1227492.4.peg.1124"/>
<dbReference type="STRING" id="1227492.C482_05811"/>
<evidence type="ECO:0000313" key="2">
    <source>
        <dbReference type="EMBL" id="ELZ02090.1"/>
    </source>
</evidence>
<dbReference type="GO" id="GO:0005525">
    <property type="term" value="F:GTP binding"/>
    <property type="evidence" value="ECO:0007669"/>
    <property type="project" value="InterPro"/>
</dbReference>
<dbReference type="Proteomes" id="UP000011693">
    <property type="component" value="Unassembled WGS sequence"/>
</dbReference>
<evidence type="ECO:0000259" key="1">
    <source>
        <dbReference type="Pfam" id="PF06858"/>
    </source>
</evidence>
<dbReference type="SUPFAM" id="SSF52540">
    <property type="entry name" value="P-loop containing nucleoside triphosphate hydrolases"/>
    <property type="match status" value="1"/>
</dbReference>
<name>M0AU70_9EURY</name>
<dbReference type="InterPro" id="IPR010674">
    <property type="entry name" value="NOG1_Rossman_fold_dom"/>
</dbReference>
<accession>M0AU70</accession>
<protein>
    <submittedName>
        <fullName evidence="2">GTP-binding protein HSR1-like protein</fullName>
    </submittedName>
</protein>
<comment type="caution">
    <text evidence="2">The sequence shown here is derived from an EMBL/GenBank/DDBJ whole genome shotgun (WGS) entry which is preliminary data.</text>
</comment>
<dbReference type="Gene3D" id="3.40.50.300">
    <property type="entry name" value="P-loop containing nucleotide triphosphate hydrolases"/>
    <property type="match status" value="1"/>
</dbReference>
<keyword evidence="3" id="KW-1185">Reference proteome</keyword>
<reference evidence="2 3" key="1">
    <citation type="journal article" date="2014" name="PLoS Genet.">
        <title>Phylogenetically driven sequencing of extremely halophilic archaea reveals strategies for static and dynamic osmo-response.</title>
        <authorList>
            <person name="Becker E.A."/>
            <person name="Seitzer P.M."/>
            <person name="Tritt A."/>
            <person name="Larsen D."/>
            <person name="Krusor M."/>
            <person name="Yao A.I."/>
            <person name="Wu D."/>
            <person name="Madern D."/>
            <person name="Eisen J.A."/>
            <person name="Darling A.E."/>
            <person name="Facciotti M.T."/>
        </authorList>
    </citation>
    <scope>NUCLEOTIDE SEQUENCE [LARGE SCALE GENOMIC DNA]</scope>
    <source>
        <strain evidence="2 3">JCM 10990</strain>
    </source>
</reference>
<dbReference type="EMBL" id="AOIN01000040">
    <property type="protein sequence ID" value="ELZ02090.1"/>
    <property type="molecule type" value="Genomic_DNA"/>
</dbReference>